<name>A0A1E3WCY1_9HYPH</name>
<organism evidence="1 2">
    <name type="scientific">Methyloceanibacter marginalis</name>
    <dbReference type="NCBI Taxonomy" id="1774971"/>
    <lineage>
        <taxon>Bacteria</taxon>
        <taxon>Pseudomonadati</taxon>
        <taxon>Pseudomonadota</taxon>
        <taxon>Alphaproteobacteria</taxon>
        <taxon>Hyphomicrobiales</taxon>
        <taxon>Hyphomicrobiaceae</taxon>
        <taxon>Methyloceanibacter</taxon>
    </lineage>
</organism>
<dbReference type="AlphaFoldDB" id="A0A1E3WCY1"/>
<dbReference type="EMBL" id="LPWD01000071">
    <property type="protein sequence ID" value="ODS03658.1"/>
    <property type="molecule type" value="Genomic_DNA"/>
</dbReference>
<gene>
    <name evidence="1" type="ORF">AUC71_08480</name>
</gene>
<evidence type="ECO:0000313" key="1">
    <source>
        <dbReference type="EMBL" id="ODS03658.1"/>
    </source>
</evidence>
<comment type="caution">
    <text evidence="1">The sequence shown here is derived from an EMBL/GenBank/DDBJ whole genome shotgun (WGS) entry which is preliminary data.</text>
</comment>
<accession>A0A1E3WCY1</accession>
<protein>
    <submittedName>
        <fullName evidence="1">Uncharacterized protein</fullName>
    </submittedName>
</protein>
<proteinExistence type="predicted"/>
<dbReference type="Proteomes" id="UP000095042">
    <property type="component" value="Unassembled WGS sequence"/>
</dbReference>
<evidence type="ECO:0000313" key="2">
    <source>
        <dbReference type="Proteomes" id="UP000095042"/>
    </source>
</evidence>
<keyword evidence="2" id="KW-1185">Reference proteome</keyword>
<dbReference type="RefSeq" id="WP_069623149.1">
    <property type="nucleotide sequence ID" value="NZ_LPWD01000071.1"/>
</dbReference>
<reference evidence="1 2" key="1">
    <citation type="journal article" date="2016" name="Environ. Microbiol.">
        <title>New Methyloceanibacter diversity from North Sea sediments includes methanotroph containing solely the soluble methane monooxygenase.</title>
        <authorList>
            <person name="Vekeman B."/>
            <person name="Kerckhof F.M."/>
            <person name="Cremers G."/>
            <person name="de Vos P."/>
            <person name="Vandamme P."/>
            <person name="Boon N."/>
            <person name="Op den Camp H.J."/>
            <person name="Heylen K."/>
        </authorList>
    </citation>
    <scope>NUCLEOTIDE SEQUENCE [LARGE SCALE GENOMIC DNA]</scope>
    <source>
        <strain evidence="1 2">R-67177</strain>
    </source>
</reference>
<sequence>MVAQLVQPVTIDLAKGPDIDRRAALIAMLLGEHASECAAEQALAFVARTDQHVGKAFQPGQHRNEARSYGVMVIFCLHALLPAAWVCAGRPTRVSLANQEDSTSSRTGRAAENG</sequence>